<dbReference type="Proteomes" id="UP001500420">
    <property type="component" value="Unassembled WGS sequence"/>
</dbReference>
<name>A0AAV3TB65_9EURY</name>
<evidence type="ECO:0000313" key="4">
    <source>
        <dbReference type="Proteomes" id="UP001500420"/>
    </source>
</evidence>
<dbReference type="EMBL" id="BAAADV010000004">
    <property type="protein sequence ID" value="GAA0674178.1"/>
    <property type="molecule type" value="Genomic_DNA"/>
</dbReference>
<gene>
    <name evidence="3" type="ORF">GCM10009020_21820</name>
</gene>
<keyword evidence="1" id="KW-0472">Membrane</keyword>
<organism evidence="3 4">
    <name type="scientific">Natronoarchaeum mannanilyticum</name>
    <dbReference type="NCBI Taxonomy" id="926360"/>
    <lineage>
        <taxon>Archaea</taxon>
        <taxon>Methanobacteriati</taxon>
        <taxon>Methanobacteriota</taxon>
        <taxon>Stenosarchaea group</taxon>
        <taxon>Halobacteria</taxon>
        <taxon>Halobacteriales</taxon>
        <taxon>Natronoarchaeaceae</taxon>
    </lineage>
</organism>
<dbReference type="InterPro" id="IPR013099">
    <property type="entry name" value="K_chnl_dom"/>
</dbReference>
<dbReference type="SUPFAM" id="SSF81324">
    <property type="entry name" value="Voltage-gated potassium channels"/>
    <property type="match status" value="1"/>
</dbReference>
<comment type="caution">
    <text evidence="3">The sequence shown here is derived from an EMBL/GenBank/DDBJ whole genome shotgun (WGS) entry which is preliminary data.</text>
</comment>
<proteinExistence type="predicted"/>
<feature type="transmembrane region" description="Helical" evidence="1">
    <location>
        <begin position="53"/>
        <end position="73"/>
    </location>
</feature>
<evidence type="ECO:0000256" key="1">
    <source>
        <dbReference type="SAM" id="Phobius"/>
    </source>
</evidence>
<keyword evidence="1" id="KW-0812">Transmembrane</keyword>
<accession>A0AAV3TB65</accession>
<evidence type="ECO:0000313" key="3">
    <source>
        <dbReference type="EMBL" id="GAA0674178.1"/>
    </source>
</evidence>
<dbReference type="AlphaFoldDB" id="A0AAV3TB65"/>
<sequence>MAGGSGDRSHAAHYASIAENRRLFFDSVYFSTPAFTTLGMDDYQPVGIARVPMSIQTSPGAIVVAMLVFVIGYRATR</sequence>
<dbReference type="Gene3D" id="1.10.287.70">
    <property type="match status" value="1"/>
</dbReference>
<protein>
    <recommendedName>
        <fullName evidence="2">Potassium channel domain-containing protein</fullName>
    </recommendedName>
</protein>
<dbReference type="RefSeq" id="WP_343774048.1">
    <property type="nucleotide sequence ID" value="NZ_BAAADV010000004.1"/>
</dbReference>
<feature type="domain" description="Potassium channel" evidence="2">
    <location>
        <begin position="22"/>
        <end position="73"/>
    </location>
</feature>
<keyword evidence="1" id="KW-1133">Transmembrane helix</keyword>
<dbReference type="Pfam" id="PF07885">
    <property type="entry name" value="Ion_trans_2"/>
    <property type="match status" value="1"/>
</dbReference>
<reference evidence="3 4" key="1">
    <citation type="journal article" date="2019" name="Int. J. Syst. Evol. Microbiol.">
        <title>The Global Catalogue of Microorganisms (GCM) 10K type strain sequencing project: providing services to taxonomists for standard genome sequencing and annotation.</title>
        <authorList>
            <consortium name="The Broad Institute Genomics Platform"/>
            <consortium name="The Broad Institute Genome Sequencing Center for Infectious Disease"/>
            <person name="Wu L."/>
            <person name="Ma J."/>
        </authorList>
    </citation>
    <scope>NUCLEOTIDE SEQUENCE [LARGE SCALE GENOMIC DNA]</scope>
    <source>
        <strain evidence="3 4">JCM 16328</strain>
    </source>
</reference>
<keyword evidence="4" id="KW-1185">Reference proteome</keyword>
<evidence type="ECO:0000259" key="2">
    <source>
        <dbReference type="Pfam" id="PF07885"/>
    </source>
</evidence>